<protein>
    <submittedName>
        <fullName evidence="1">Uncharacterized protein</fullName>
    </submittedName>
</protein>
<organism evidence="1 2">
    <name type="scientific">Acinetobacter piscicola</name>
    <dbReference type="NCBI Taxonomy" id="2006115"/>
    <lineage>
        <taxon>Bacteria</taxon>
        <taxon>Pseudomonadati</taxon>
        <taxon>Pseudomonadota</taxon>
        <taxon>Gammaproteobacteria</taxon>
        <taxon>Moraxellales</taxon>
        <taxon>Moraxellaceae</taxon>
        <taxon>Acinetobacter</taxon>
    </lineage>
</organism>
<gene>
    <name evidence="1" type="ORF">G0028_16685</name>
</gene>
<dbReference type="EMBL" id="CP048659">
    <property type="protein sequence ID" value="QOW47390.1"/>
    <property type="molecule type" value="Genomic_DNA"/>
</dbReference>
<evidence type="ECO:0000313" key="2">
    <source>
        <dbReference type="Proteomes" id="UP000593966"/>
    </source>
</evidence>
<proteinExistence type="predicted"/>
<name>A0A7S7AIF9_9GAMM</name>
<sequence length="225" mass="26770">MEKYYVMSKKYGKNILTSIIGNNAFLVEDLSQCNNYADQIFYTSYFKLDKIKKMYLVTTFFKKYNFAIRRFVNEIYIVSKEFYEILEEFDVVLKNTINLVVVDHKNHSKQNENFILIEFNSVSFKEVIDLNHSNIFQEYEDTIDSIEKIKLKSDLNYDVFLISEMRNQFKSPICSEKFRNNFIEKGLEGVQFFDLDNAPWQNLDTLEFYFEKQTTGDVGVFVDPV</sequence>
<dbReference type="RefSeq" id="WP_180046882.1">
    <property type="nucleotide sequence ID" value="NZ_CP048659.1"/>
</dbReference>
<accession>A0A7S7AIF9</accession>
<dbReference type="Proteomes" id="UP000593966">
    <property type="component" value="Chromosome"/>
</dbReference>
<evidence type="ECO:0000313" key="1">
    <source>
        <dbReference type="EMBL" id="QOW47390.1"/>
    </source>
</evidence>
<dbReference type="AlphaFoldDB" id="A0A7S7AIF9"/>
<keyword evidence="2" id="KW-1185">Reference proteome</keyword>
<reference evidence="1 2" key="1">
    <citation type="submission" date="2020-02" db="EMBL/GenBank/DDBJ databases">
        <title>Tigecycline-resistant Acinetobacter species from pigs and migratory birds.</title>
        <authorList>
            <person name="Chen C."/>
            <person name="Sun J."/>
            <person name="Liao X.-P."/>
            <person name="Liu Y.-H."/>
        </authorList>
    </citation>
    <scope>NUCLEOTIDE SEQUENCE [LARGE SCALE GENOMIC DNA]</scope>
    <source>
        <strain evidence="1 2">YH12207_T</strain>
    </source>
</reference>